<dbReference type="Gene3D" id="3.40.190.10">
    <property type="entry name" value="Periplasmic binding protein-like II"/>
    <property type="match status" value="1"/>
</dbReference>
<keyword evidence="7" id="KW-1185">Reference proteome</keyword>
<proteinExistence type="inferred from homology"/>
<dbReference type="InterPro" id="IPR039424">
    <property type="entry name" value="SBP_5"/>
</dbReference>
<dbReference type="PANTHER" id="PTHR30290:SF9">
    <property type="entry name" value="OLIGOPEPTIDE-BINDING PROTEIN APPA"/>
    <property type="match status" value="1"/>
</dbReference>
<protein>
    <recommendedName>
        <fullName evidence="5">Solute-binding protein family 5 domain-containing protein</fullName>
    </recommendedName>
</protein>
<reference evidence="6 7" key="1">
    <citation type="submission" date="2019-01" db="EMBL/GenBank/DDBJ databases">
        <title>Leucobacter muris sp. nov. isolated from the nose of a laboratory mouse.</title>
        <authorList>
            <person name="Benga L."/>
            <person name="Sproeer C."/>
            <person name="Schumann P."/>
            <person name="Verbarg S."/>
            <person name="Bunk B."/>
            <person name="Engelhardt E."/>
            <person name="Benten P.M."/>
            <person name="Sager M."/>
        </authorList>
    </citation>
    <scope>NUCLEOTIDE SEQUENCE [LARGE SCALE GENOMIC DNA]</scope>
    <source>
        <strain evidence="6 7">DSM 101948</strain>
    </source>
</reference>
<dbReference type="Pfam" id="PF00496">
    <property type="entry name" value="SBP_bac_5"/>
    <property type="match status" value="1"/>
</dbReference>
<dbReference type="PROSITE" id="PS51257">
    <property type="entry name" value="PROKAR_LIPOPROTEIN"/>
    <property type="match status" value="1"/>
</dbReference>
<evidence type="ECO:0000313" key="7">
    <source>
        <dbReference type="Proteomes" id="UP000285768"/>
    </source>
</evidence>
<comment type="similarity">
    <text evidence="1">Belongs to the bacterial solute-binding protein 5 family.</text>
</comment>
<dbReference type="RefSeq" id="WP_128387161.1">
    <property type="nucleotide sequence ID" value="NZ_CP035037.1"/>
</dbReference>
<organism evidence="6 7">
    <name type="scientific">Leucobacter muris</name>
    <dbReference type="NCBI Taxonomy" id="1935379"/>
    <lineage>
        <taxon>Bacteria</taxon>
        <taxon>Bacillati</taxon>
        <taxon>Actinomycetota</taxon>
        <taxon>Actinomycetes</taxon>
        <taxon>Micrococcales</taxon>
        <taxon>Microbacteriaceae</taxon>
        <taxon>Leucobacter</taxon>
    </lineage>
</organism>
<evidence type="ECO:0000259" key="5">
    <source>
        <dbReference type="Pfam" id="PF00496"/>
    </source>
</evidence>
<evidence type="ECO:0000256" key="1">
    <source>
        <dbReference type="ARBA" id="ARBA00005695"/>
    </source>
</evidence>
<dbReference type="Proteomes" id="UP000285768">
    <property type="component" value="Chromosome"/>
</dbReference>
<dbReference type="Gene3D" id="3.10.105.10">
    <property type="entry name" value="Dipeptide-binding Protein, Domain 3"/>
    <property type="match status" value="1"/>
</dbReference>
<feature type="chain" id="PRO_5045855140" description="Solute-binding protein family 5 domain-containing protein" evidence="4">
    <location>
        <begin position="27"/>
        <end position="514"/>
    </location>
</feature>
<keyword evidence="3 4" id="KW-0732">Signal</keyword>
<dbReference type="PIRSF" id="PIRSF002741">
    <property type="entry name" value="MppA"/>
    <property type="match status" value="1"/>
</dbReference>
<dbReference type="InterPro" id="IPR030678">
    <property type="entry name" value="Peptide/Ni-bd"/>
</dbReference>
<accession>A0ABX5QGU8</accession>
<evidence type="ECO:0000256" key="4">
    <source>
        <dbReference type="SAM" id="SignalP"/>
    </source>
</evidence>
<keyword evidence="2" id="KW-0813">Transport</keyword>
<dbReference type="InterPro" id="IPR000914">
    <property type="entry name" value="SBP_5_dom"/>
</dbReference>
<evidence type="ECO:0000256" key="3">
    <source>
        <dbReference type="ARBA" id="ARBA00022729"/>
    </source>
</evidence>
<dbReference type="SUPFAM" id="SSF53850">
    <property type="entry name" value="Periplasmic binding protein-like II"/>
    <property type="match status" value="1"/>
</dbReference>
<dbReference type="EMBL" id="CP035037">
    <property type="protein sequence ID" value="QAB18251.1"/>
    <property type="molecule type" value="Genomic_DNA"/>
</dbReference>
<evidence type="ECO:0000256" key="2">
    <source>
        <dbReference type="ARBA" id="ARBA00022448"/>
    </source>
</evidence>
<evidence type="ECO:0000313" key="6">
    <source>
        <dbReference type="EMBL" id="QAB18251.1"/>
    </source>
</evidence>
<feature type="domain" description="Solute-binding protein family 5" evidence="5">
    <location>
        <begin position="83"/>
        <end position="415"/>
    </location>
</feature>
<name>A0ABX5QGU8_9MICO</name>
<sequence length="514" mass="55142">MMKKTLTGLAAVAAAALALTSCSSGGSGDGSGGGGGEGTVVPLNVGNFLDVTSWDPALADIGFDGPYLSAIYDPLVVDNGKGEPEPALATEWEVSEDFKTITMDLRTDAVFSNGEEFNAEAAVKSLEYLKEGVRSQEAYTKVDSFEVVDEDTIAIHLTQRDDTILYFMGLGRSYMMAPAAIDDGSLATAPVGSGPYTLSDSSVAGSEYHFDKVADHWAAADFPFDPLVISPLSDPTAMLNGLEGGQFNVIYGDQTAMDMAPDYDWNVSSGVATWVGLQFTDRTGSTEMGKPLGDLKVRQALNYAFNGAEMLGAIGQGAGVDTNQVFPDGTAGNLPELNDLYAPNIDTAKKLLAEAGYADGFEVKMPMAQPFQAWQATVEQVFGELNITVSWDEYQFMDYMGNAPTYPMFIGVISMDGNPVATVERQIVNPQWYNPTPGVDAFPEIQAQADKVFTAEPGDAQTAEIEKLNELVTDQAFYSVWYQANNAYISTSEFTVTPVIGMMFPTLRHINLEG</sequence>
<gene>
    <name evidence="6" type="ORF">Leucomu_10270</name>
</gene>
<feature type="signal peptide" evidence="4">
    <location>
        <begin position="1"/>
        <end position="26"/>
    </location>
</feature>
<dbReference type="PANTHER" id="PTHR30290">
    <property type="entry name" value="PERIPLASMIC BINDING COMPONENT OF ABC TRANSPORTER"/>
    <property type="match status" value="1"/>
</dbReference>